<sequence length="231" mass="26189">MAFSEVRKREFINETFRLLSGTLGASRLVFYSVDDNNNLHNFVCSRVPSEFLKIYIREMHAHDPLHVRQIKHEQSPVLKMNDAGRYSAESEVALYRQFLNVFQVSDTIELIFQRDSQIYAGICVMWTADDAKPDDTQFHLADTLHPYISYNLKAVFTRSKAAEAVQANALLHLTQREAEVARLLCCGRTNADIAQCLGIGLATVKTHLIHIFDKAGVDNRAGLVSRMMQLS</sequence>
<accession>A0ABU0G4F1</accession>
<dbReference type="PROSITE" id="PS00622">
    <property type="entry name" value="HTH_LUXR_1"/>
    <property type="match status" value="1"/>
</dbReference>
<organism evidence="5 6">
    <name type="scientific">Peteryoungia aggregata LMG 23059</name>
    <dbReference type="NCBI Taxonomy" id="1368425"/>
    <lineage>
        <taxon>Bacteria</taxon>
        <taxon>Pseudomonadati</taxon>
        <taxon>Pseudomonadota</taxon>
        <taxon>Alphaproteobacteria</taxon>
        <taxon>Hyphomicrobiales</taxon>
        <taxon>Rhizobiaceae</taxon>
        <taxon>Peteryoungia</taxon>
    </lineage>
</organism>
<keyword evidence="1" id="KW-0805">Transcription regulation</keyword>
<dbReference type="Gene3D" id="1.10.10.10">
    <property type="entry name" value="Winged helix-like DNA-binding domain superfamily/Winged helix DNA-binding domain"/>
    <property type="match status" value="1"/>
</dbReference>
<dbReference type="SUPFAM" id="SSF46894">
    <property type="entry name" value="C-terminal effector domain of the bipartite response regulators"/>
    <property type="match status" value="1"/>
</dbReference>
<gene>
    <name evidence="5" type="ORF">J2045_000585</name>
</gene>
<dbReference type="InterPro" id="IPR036388">
    <property type="entry name" value="WH-like_DNA-bd_sf"/>
</dbReference>
<comment type="caution">
    <text evidence="5">The sequence shown here is derived from an EMBL/GenBank/DDBJ whole genome shotgun (WGS) entry which is preliminary data.</text>
</comment>
<keyword evidence="3" id="KW-0804">Transcription</keyword>
<name>A0ABU0G4F1_9HYPH</name>
<dbReference type="InterPro" id="IPR000792">
    <property type="entry name" value="Tscrpt_reg_LuxR_C"/>
</dbReference>
<evidence type="ECO:0000256" key="3">
    <source>
        <dbReference type="ARBA" id="ARBA00023163"/>
    </source>
</evidence>
<reference evidence="5 6" key="1">
    <citation type="submission" date="2023-07" db="EMBL/GenBank/DDBJ databases">
        <title>Genomic Encyclopedia of Type Strains, Phase IV (KMG-IV): sequencing the most valuable type-strain genomes for metagenomic binning, comparative biology and taxonomic classification.</title>
        <authorList>
            <person name="Goeker M."/>
        </authorList>
    </citation>
    <scope>NUCLEOTIDE SEQUENCE [LARGE SCALE GENOMIC DNA]</scope>
    <source>
        <strain evidence="5 6">DSM 1111</strain>
    </source>
</reference>
<proteinExistence type="predicted"/>
<evidence type="ECO:0000256" key="1">
    <source>
        <dbReference type="ARBA" id="ARBA00023015"/>
    </source>
</evidence>
<keyword evidence="2 5" id="KW-0238">DNA-binding</keyword>
<dbReference type="EMBL" id="JAUSUW010000001">
    <property type="protein sequence ID" value="MDQ0419575.1"/>
    <property type="molecule type" value="Genomic_DNA"/>
</dbReference>
<dbReference type="RefSeq" id="WP_307369191.1">
    <property type="nucleotide sequence ID" value="NZ_JAUSUW010000001.1"/>
</dbReference>
<dbReference type="PANTHER" id="PTHR44688">
    <property type="entry name" value="DNA-BINDING TRANSCRIPTIONAL ACTIVATOR DEVR_DOSR"/>
    <property type="match status" value="1"/>
</dbReference>
<dbReference type="Pfam" id="PF00196">
    <property type="entry name" value="GerE"/>
    <property type="match status" value="1"/>
</dbReference>
<dbReference type="PRINTS" id="PR00038">
    <property type="entry name" value="HTHLUXR"/>
</dbReference>
<evidence type="ECO:0000313" key="6">
    <source>
        <dbReference type="Proteomes" id="UP001238496"/>
    </source>
</evidence>
<dbReference type="Proteomes" id="UP001238496">
    <property type="component" value="Unassembled WGS sequence"/>
</dbReference>
<dbReference type="SMART" id="SM00421">
    <property type="entry name" value="HTH_LUXR"/>
    <property type="match status" value="1"/>
</dbReference>
<evidence type="ECO:0000259" key="4">
    <source>
        <dbReference type="PROSITE" id="PS50043"/>
    </source>
</evidence>
<dbReference type="PROSITE" id="PS50043">
    <property type="entry name" value="HTH_LUXR_2"/>
    <property type="match status" value="1"/>
</dbReference>
<dbReference type="CDD" id="cd06170">
    <property type="entry name" value="LuxR_C_like"/>
    <property type="match status" value="1"/>
</dbReference>
<feature type="domain" description="HTH luxR-type" evidence="4">
    <location>
        <begin position="166"/>
        <end position="231"/>
    </location>
</feature>
<dbReference type="PANTHER" id="PTHR44688:SF16">
    <property type="entry name" value="DNA-BINDING TRANSCRIPTIONAL ACTIVATOR DEVR_DOSR"/>
    <property type="match status" value="1"/>
</dbReference>
<evidence type="ECO:0000313" key="5">
    <source>
        <dbReference type="EMBL" id="MDQ0419575.1"/>
    </source>
</evidence>
<dbReference type="GO" id="GO:0003677">
    <property type="term" value="F:DNA binding"/>
    <property type="evidence" value="ECO:0007669"/>
    <property type="project" value="UniProtKB-KW"/>
</dbReference>
<keyword evidence="6" id="KW-1185">Reference proteome</keyword>
<dbReference type="InterPro" id="IPR016032">
    <property type="entry name" value="Sig_transdc_resp-reg_C-effctor"/>
</dbReference>
<protein>
    <submittedName>
        <fullName evidence="5">DNA-binding CsgD family transcriptional regulator</fullName>
    </submittedName>
</protein>
<evidence type="ECO:0000256" key="2">
    <source>
        <dbReference type="ARBA" id="ARBA00023125"/>
    </source>
</evidence>